<dbReference type="EMBL" id="BTSY01000005">
    <property type="protein sequence ID" value="GMT30865.1"/>
    <property type="molecule type" value="Genomic_DNA"/>
</dbReference>
<reference evidence="2" key="1">
    <citation type="submission" date="2023-10" db="EMBL/GenBank/DDBJ databases">
        <title>Genome assembly of Pristionchus species.</title>
        <authorList>
            <person name="Yoshida K."/>
            <person name="Sommer R.J."/>
        </authorList>
    </citation>
    <scope>NUCLEOTIDE SEQUENCE</scope>
    <source>
        <strain evidence="2">RS5133</strain>
    </source>
</reference>
<evidence type="ECO:0000256" key="1">
    <source>
        <dbReference type="SAM" id="Phobius"/>
    </source>
</evidence>
<name>A0AAV5WJX8_9BILA</name>
<proteinExistence type="predicted"/>
<evidence type="ECO:0000313" key="2">
    <source>
        <dbReference type="EMBL" id="GMT30865.1"/>
    </source>
</evidence>
<sequence>QIVQERNSFRCPGSATLWTTLDDEMWAELANVGSITCQRGNWMIASETFLDLRTTGVKCLALSASQRTGVAVYVTVGILLFLVILIAGLVIFCRVTSRGWLHQIISKKFRGANNNEEKG</sequence>
<keyword evidence="1" id="KW-0472">Membrane</keyword>
<organism evidence="2 3">
    <name type="scientific">Pristionchus fissidentatus</name>
    <dbReference type="NCBI Taxonomy" id="1538716"/>
    <lineage>
        <taxon>Eukaryota</taxon>
        <taxon>Metazoa</taxon>
        <taxon>Ecdysozoa</taxon>
        <taxon>Nematoda</taxon>
        <taxon>Chromadorea</taxon>
        <taxon>Rhabditida</taxon>
        <taxon>Rhabditina</taxon>
        <taxon>Diplogasteromorpha</taxon>
        <taxon>Diplogasteroidea</taxon>
        <taxon>Neodiplogasteridae</taxon>
        <taxon>Pristionchus</taxon>
    </lineage>
</organism>
<keyword evidence="3" id="KW-1185">Reference proteome</keyword>
<feature type="transmembrane region" description="Helical" evidence="1">
    <location>
        <begin position="70"/>
        <end position="93"/>
    </location>
</feature>
<protein>
    <submittedName>
        <fullName evidence="2">Uncharacterized protein</fullName>
    </submittedName>
</protein>
<feature type="non-terminal residue" evidence="2">
    <location>
        <position position="1"/>
    </location>
</feature>
<keyword evidence="1" id="KW-0812">Transmembrane</keyword>
<feature type="non-terminal residue" evidence="2">
    <location>
        <position position="119"/>
    </location>
</feature>
<dbReference type="AlphaFoldDB" id="A0AAV5WJX8"/>
<gene>
    <name evidence="2" type="ORF">PFISCL1PPCAC_22162</name>
</gene>
<evidence type="ECO:0000313" key="3">
    <source>
        <dbReference type="Proteomes" id="UP001432322"/>
    </source>
</evidence>
<accession>A0AAV5WJX8</accession>
<dbReference type="Proteomes" id="UP001432322">
    <property type="component" value="Unassembled WGS sequence"/>
</dbReference>
<keyword evidence="1" id="KW-1133">Transmembrane helix</keyword>
<comment type="caution">
    <text evidence="2">The sequence shown here is derived from an EMBL/GenBank/DDBJ whole genome shotgun (WGS) entry which is preliminary data.</text>
</comment>